<keyword evidence="2" id="KW-1133">Transmembrane helix</keyword>
<proteinExistence type="predicted"/>
<reference evidence="3 4" key="1">
    <citation type="submission" date="2019-08" db="EMBL/GenBank/DDBJ databases">
        <title>The genome of the soybean aphid Biotype 1, its phylome, world population structure and adaptation to the North American continent.</title>
        <authorList>
            <person name="Giordano R."/>
            <person name="Donthu R.K."/>
            <person name="Hernandez A.G."/>
            <person name="Wright C.L."/>
            <person name="Zimin A.V."/>
        </authorList>
    </citation>
    <scope>NUCLEOTIDE SEQUENCE [LARGE SCALE GENOMIC DNA]</scope>
    <source>
        <tissue evidence="3">Whole aphids</tissue>
    </source>
</reference>
<gene>
    <name evidence="3" type="ORF">AGLY_005799</name>
</gene>
<keyword evidence="4" id="KW-1185">Reference proteome</keyword>
<feature type="transmembrane region" description="Helical" evidence="2">
    <location>
        <begin position="165"/>
        <end position="182"/>
    </location>
</feature>
<dbReference type="AlphaFoldDB" id="A0A6G0TSE8"/>
<feature type="transmembrane region" description="Helical" evidence="2">
    <location>
        <begin position="129"/>
        <end position="153"/>
    </location>
</feature>
<protein>
    <submittedName>
        <fullName evidence="3">Uncharacterized protein</fullName>
    </submittedName>
</protein>
<dbReference type="Proteomes" id="UP000475862">
    <property type="component" value="Unassembled WGS sequence"/>
</dbReference>
<sequence>MMQGTRSIVTEPHAFSTKMTLTSQNNNKPNTTESRPVRQLAVRTSGGSSSHNTPATCKRSSWTQKLSCILFKAACSDPYDQHVYVLYTATLLQIMTSYFVLKSSQTVYFVFVFRYVLGYFERKNMKICLLFSIIGTQAQIIMKIILFAFSSISTSISNELCPMDLYIFSYLNIIFLLTILNPKNLCKQVKIFYLPSLLSLYVHRSVSKFVNVEDEIHSCIRQQCLIGHHFSSQVVDICDQRFQIIFNDHQVPSPNIRIFLENDTIYKSILSDIVLYEYVQYNKHQIKSQTTLILPTIFGLSFSNADGDTSISFVLQASHLSLTVTTMDFNVVGSIIFTRLPHTGSKLGFGVVRSPILFSCTASEGSFVLLQQKYTWPPSHGDRSTSIVFRYCDELLQPPLPSLAVALRSSDPAESNMHPVARHNR</sequence>
<comment type="caution">
    <text evidence="3">The sequence shown here is derived from an EMBL/GenBank/DDBJ whole genome shotgun (WGS) entry which is preliminary data.</text>
</comment>
<feature type="compositionally biased region" description="Polar residues" evidence="1">
    <location>
        <begin position="45"/>
        <end position="55"/>
    </location>
</feature>
<organism evidence="3 4">
    <name type="scientific">Aphis glycines</name>
    <name type="common">Soybean aphid</name>
    <dbReference type="NCBI Taxonomy" id="307491"/>
    <lineage>
        <taxon>Eukaryota</taxon>
        <taxon>Metazoa</taxon>
        <taxon>Ecdysozoa</taxon>
        <taxon>Arthropoda</taxon>
        <taxon>Hexapoda</taxon>
        <taxon>Insecta</taxon>
        <taxon>Pterygota</taxon>
        <taxon>Neoptera</taxon>
        <taxon>Paraneoptera</taxon>
        <taxon>Hemiptera</taxon>
        <taxon>Sternorrhyncha</taxon>
        <taxon>Aphidomorpha</taxon>
        <taxon>Aphidoidea</taxon>
        <taxon>Aphididae</taxon>
        <taxon>Aphidini</taxon>
        <taxon>Aphis</taxon>
        <taxon>Aphis</taxon>
    </lineage>
</organism>
<feature type="compositionally biased region" description="Polar residues" evidence="1">
    <location>
        <begin position="19"/>
        <end position="34"/>
    </location>
</feature>
<dbReference type="EMBL" id="VYZN01000017">
    <property type="protein sequence ID" value="KAE9537827.1"/>
    <property type="molecule type" value="Genomic_DNA"/>
</dbReference>
<evidence type="ECO:0000313" key="4">
    <source>
        <dbReference type="Proteomes" id="UP000475862"/>
    </source>
</evidence>
<evidence type="ECO:0000256" key="1">
    <source>
        <dbReference type="SAM" id="MobiDB-lite"/>
    </source>
</evidence>
<keyword evidence="2" id="KW-0472">Membrane</keyword>
<feature type="transmembrane region" description="Helical" evidence="2">
    <location>
        <begin position="98"/>
        <end position="117"/>
    </location>
</feature>
<keyword evidence="2" id="KW-0812">Transmembrane</keyword>
<name>A0A6G0TSE8_APHGL</name>
<evidence type="ECO:0000313" key="3">
    <source>
        <dbReference type="EMBL" id="KAE9537827.1"/>
    </source>
</evidence>
<accession>A0A6G0TSE8</accession>
<evidence type="ECO:0000256" key="2">
    <source>
        <dbReference type="SAM" id="Phobius"/>
    </source>
</evidence>
<feature type="region of interest" description="Disordered" evidence="1">
    <location>
        <begin position="19"/>
        <end position="55"/>
    </location>
</feature>